<dbReference type="Pfam" id="PF11369">
    <property type="entry name" value="DUF3160"/>
    <property type="match status" value="1"/>
</dbReference>
<protein>
    <submittedName>
        <fullName evidence="2">Uncharacterized protein DUF3160</fullName>
    </submittedName>
</protein>
<feature type="signal peptide" evidence="1">
    <location>
        <begin position="1"/>
        <end position="28"/>
    </location>
</feature>
<comment type="caution">
    <text evidence="2">The sequence shown here is derived from an EMBL/GenBank/DDBJ whole genome shotgun (WGS) entry which is preliminary data.</text>
</comment>
<dbReference type="RefSeq" id="WP_166654309.1">
    <property type="nucleotide sequence ID" value="NZ_SNZH01000018.1"/>
</dbReference>
<evidence type="ECO:0000313" key="2">
    <source>
        <dbReference type="EMBL" id="TDR38995.1"/>
    </source>
</evidence>
<sequence>MISRYLSIAAHARCLLFALLTLAGPGMADDSIFHMAELPVQASPDAGSRWNLAAGEQVVDFDIWPDRPVVVALVRGADGSHRVREWRIGGSDATTLLDVGADLVPASITVHPLGKKLFLGGRSAEQSVILAASAADGWQLQRIHASDKPLRRLLVSPRPFVARYDAASGQPQLSYRLVFAERQADGNYSTRSVLEQGGRDYQIIGPAARYTELDDVDVQPTRNDVASAVPAAFHPGGHILLWQDAKGCFHKLPYAGMNWGEAAPVAGKPCGGSLTVTPNGVGLLHWNKGQPGVQLITEQGRKSTPLAAQFRFAGTPSSVADGKGVVGLVDEGTGQGLVYVPVQVPLHDVVNAWMYLEGADDERRFGSDSGLFRRLPHEQLYQLYDSENYSCGGYDSTTPTRPYLVTSDIFWELIGAAYEGIFIVNESQRGMPAFWIFAETAAADLAARQPDSPWAKAFAAIVPLRDPTAVLQGESALIAAAKGKAVSLATGEEFDYGELLPRGHYASDPQRAAYFKAVHYLTELAARREDTASLRQASAATKATAQRWIATYQPFIAPSRAPLVWGDGAAVPAYARHALAAPQVFPLSWGFDNEVLLSSVYHADWPKDEQIVGADGGRLLPSGLDLAAALGSGAARALLAEEFRRYPRLEPVIDTVARRRPAKSGSGEDLYQAWLQLLATQWSDAVHTPATATFGRELWQRKRLQTGLASWATLRHATTLVNERIAAQCGEGGFEAIVLRPPRGYVEPDAEFFAASARLFEQIEKSLQGLGDIGVDDPNQLGADGQAQRDGIARRLQATAQQARLFEAMARKQLRGEALSEADYEAILLIARVAEHHLLVFKSLSNKDLALSNPDPMMKIADVAGDGPLLMAAVGRPLEWDQVVPYFGRRAIVKGSVYSYYEFSAPAPLQDAQWRKQVDKQARPPWIDALISDKGLSCPAKAPF</sequence>
<dbReference type="Proteomes" id="UP000295293">
    <property type="component" value="Unassembled WGS sequence"/>
</dbReference>
<dbReference type="SMART" id="SM01325">
    <property type="entry name" value="DUF3160"/>
    <property type="match status" value="1"/>
</dbReference>
<reference evidence="2 3" key="1">
    <citation type="submission" date="2019-03" db="EMBL/GenBank/DDBJ databases">
        <title>Genomic Encyclopedia of Type Strains, Phase IV (KMG-IV): sequencing the most valuable type-strain genomes for metagenomic binning, comparative biology and taxonomic classification.</title>
        <authorList>
            <person name="Goeker M."/>
        </authorList>
    </citation>
    <scope>NUCLEOTIDE SEQUENCE [LARGE SCALE GENOMIC DNA]</scope>
    <source>
        <strain evidence="2 3">DSM 21667</strain>
    </source>
</reference>
<dbReference type="EMBL" id="SNZH01000018">
    <property type="protein sequence ID" value="TDR38995.1"/>
    <property type="molecule type" value="Genomic_DNA"/>
</dbReference>
<feature type="chain" id="PRO_5020550281" evidence="1">
    <location>
        <begin position="29"/>
        <end position="944"/>
    </location>
</feature>
<evidence type="ECO:0000256" key="1">
    <source>
        <dbReference type="SAM" id="SignalP"/>
    </source>
</evidence>
<gene>
    <name evidence="2" type="ORF">DFR29_118138</name>
</gene>
<name>A0A4R6YN57_9GAMM</name>
<dbReference type="AlphaFoldDB" id="A0A4R6YN57"/>
<evidence type="ECO:0000313" key="3">
    <source>
        <dbReference type="Proteomes" id="UP000295293"/>
    </source>
</evidence>
<keyword evidence="3" id="KW-1185">Reference proteome</keyword>
<accession>A0A4R6YN57</accession>
<organism evidence="2 3">
    <name type="scientific">Tahibacter aquaticus</name>
    <dbReference type="NCBI Taxonomy" id="520092"/>
    <lineage>
        <taxon>Bacteria</taxon>
        <taxon>Pseudomonadati</taxon>
        <taxon>Pseudomonadota</taxon>
        <taxon>Gammaproteobacteria</taxon>
        <taxon>Lysobacterales</taxon>
        <taxon>Rhodanobacteraceae</taxon>
        <taxon>Tahibacter</taxon>
    </lineage>
</organism>
<proteinExistence type="predicted"/>
<dbReference type="InterPro" id="IPR022601">
    <property type="entry name" value="DUF3160"/>
</dbReference>
<keyword evidence="1" id="KW-0732">Signal</keyword>